<feature type="transmembrane region" description="Helical" evidence="1">
    <location>
        <begin position="20"/>
        <end position="37"/>
    </location>
</feature>
<dbReference type="GO" id="GO:0005886">
    <property type="term" value="C:plasma membrane"/>
    <property type="evidence" value="ECO:0007669"/>
    <property type="project" value="UniProtKB-ARBA"/>
</dbReference>
<dbReference type="PANTHER" id="PTHR42709:SF11">
    <property type="entry name" value="DEDA FAMILY PROTEIN"/>
    <property type="match status" value="1"/>
</dbReference>
<protein>
    <submittedName>
        <fullName evidence="3">Membrane protein</fullName>
    </submittedName>
</protein>
<dbReference type="PANTHER" id="PTHR42709">
    <property type="entry name" value="ALKALINE PHOSPHATASE LIKE PROTEIN"/>
    <property type="match status" value="1"/>
</dbReference>
<keyword evidence="1" id="KW-0472">Membrane</keyword>
<feature type="transmembrane region" description="Helical" evidence="1">
    <location>
        <begin position="174"/>
        <end position="193"/>
    </location>
</feature>
<keyword evidence="4" id="KW-1185">Reference proteome</keyword>
<dbReference type="InterPro" id="IPR032816">
    <property type="entry name" value="VTT_dom"/>
</dbReference>
<feature type="transmembrane region" description="Helical" evidence="1">
    <location>
        <begin position="57"/>
        <end position="80"/>
    </location>
</feature>
<name>A0A011P4C7_9PAST</name>
<accession>A0A011P4C7</accession>
<dbReference type="OrthoDB" id="9810270at2"/>
<feature type="transmembrane region" description="Helical" evidence="1">
    <location>
        <begin position="133"/>
        <end position="153"/>
    </location>
</feature>
<gene>
    <name evidence="3" type="ORF">AK33_10400</name>
</gene>
<dbReference type="RefSeq" id="WP_042804208.1">
    <property type="nucleotide sequence ID" value="NZ_AVSP01000011.1"/>
</dbReference>
<feature type="domain" description="VTT" evidence="2">
    <location>
        <begin position="37"/>
        <end position="154"/>
    </location>
</feature>
<dbReference type="STRING" id="1122190.GCA_000621105_01919"/>
<evidence type="ECO:0000259" key="2">
    <source>
        <dbReference type="Pfam" id="PF09335"/>
    </source>
</evidence>
<dbReference type="InterPro" id="IPR051311">
    <property type="entry name" value="DedA_domain"/>
</dbReference>
<keyword evidence="1" id="KW-1133">Transmembrane helix</keyword>
<sequence>MKLFEKIYDKTMEWSKHRLAAFWLSFVSFIEAIFFPIPPDVMLIPMSMAKPQNAFKYAVYTTLASVLGGIIGYFIGLYAFNWVEGLIVSWGMQPNFDKAKSWFETWGVAVVFLAGFSPIPYKVFTVCAGVMQMAFFPFVITSAISRFARFMLVAKLSAWGGKKYEVRIRRSIELIGWGTIALAVVAYIIYILTK</sequence>
<dbReference type="PATRIC" id="fig|1450449.3.peg.2072"/>
<dbReference type="Proteomes" id="UP000054123">
    <property type="component" value="Unassembled WGS sequence"/>
</dbReference>
<keyword evidence="1" id="KW-0812">Transmembrane</keyword>
<dbReference type="Pfam" id="PF09335">
    <property type="entry name" value="VTT_dom"/>
    <property type="match status" value="1"/>
</dbReference>
<proteinExistence type="predicted"/>
<dbReference type="EMBL" id="JANJ01000008">
    <property type="protein sequence ID" value="EXI61354.1"/>
    <property type="molecule type" value="Genomic_DNA"/>
</dbReference>
<evidence type="ECO:0000313" key="4">
    <source>
        <dbReference type="Proteomes" id="UP000054123"/>
    </source>
</evidence>
<evidence type="ECO:0000256" key="1">
    <source>
        <dbReference type="SAM" id="Phobius"/>
    </source>
</evidence>
<organism evidence="3 4">
    <name type="scientific">Mannheimia granulomatis</name>
    <dbReference type="NCBI Taxonomy" id="85402"/>
    <lineage>
        <taxon>Bacteria</taxon>
        <taxon>Pseudomonadati</taxon>
        <taxon>Pseudomonadota</taxon>
        <taxon>Gammaproteobacteria</taxon>
        <taxon>Pasteurellales</taxon>
        <taxon>Pasteurellaceae</taxon>
        <taxon>Mannheimia</taxon>
    </lineage>
</organism>
<feature type="transmembrane region" description="Helical" evidence="1">
    <location>
        <begin position="101"/>
        <end position="121"/>
    </location>
</feature>
<comment type="caution">
    <text evidence="3">The sequence shown here is derived from an EMBL/GenBank/DDBJ whole genome shotgun (WGS) entry which is preliminary data.</text>
</comment>
<evidence type="ECO:0000313" key="3">
    <source>
        <dbReference type="EMBL" id="EXI61354.1"/>
    </source>
</evidence>
<reference evidence="3 4" key="1">
    <citation type="journal article" date="2014" name="Genome Announc.">
        <title>Genome Sequence of a Presumptive Mannheimia haemolytica Strain with an A1/A6-Cross-Reactive Serotype from a White-Tailed Deer (Odocoileus virginianus).</title>
        <authorList>
            <person name="Lawrence P.K."/>
            <person name="Bey R.F."/>
            <person name="Wiener B."/>
            <person name="Kittichotirat W."/>
            <person name="Bumgarner R.E."/>
        </authorList>
    </citation>
    <scope>NUCLEOTIDE SEQUENCE [LARGE SCALE GENOMIC DNA]</scope>
    <source>
        <strain evidence="3 4">PKL10</strain>
    </source>
</reference>
<dbReference type="AlphaFoldDB" id="A0A011P4C7"/>